<feature type="region of interest" description="Disordered" evidence="1">
    <location>
        <begin position="532"/>
        <end position="558"/>
    </location>
</feature>
<evidence type="ECO:0000313" key="3">
    <source>
        <dbReference type="Proteomes" id="UP000195570"/>
    </source>
</evidence>
<feature type="compositionally biased region" description="Basic and acidic residues" evidence="1">
    <location>
        <begin position="694"/>
        <end position="706"/>
    </location>
</feature>
<organism evidence="2 3">
    <name type="scientific">Trypanosoma equiperdum</name>
    <dbReference type="NCBI Taxonomy" id="5694"/>
    <lineage>
        <taxon>Eukaryota</taxon>
        <taxon>Discoba</taxon>
        <taxon>Euglenozoa</taxon>
        <taxon>Kinetoplastea</taxon>
        <taxon>Metakinetoplastina</taxon>
        <taxon>Trypanosomatida</taxon>
        <taxon>Trypanosomatidae</taxon>
        <taxon>Trypanosoma</taxon>
    </lineage>
</organism>
<feature type="compositionally biased region" description="Polar residues" evidence="1">
    <location>
        <begin position="373"/>
        <end position="412"/>
    </location>
</feature>
<dbReference type="EMBL" id="CZPT02000227">
    <property type="protein sequence ID" value="SCU65165.1"/>
    <property type="molecule type" value="Genomic_DNA"/>
</dbReference>
<keyword evidence="3" id="KW-1185">Reference proteome</keyword>
<name>A0A1G4I0I0_TRYEQ</name>
<dbReference type="AlphaFoldDB" id="A0A1G4I0I0"/>
<feature type="region of interest" description="Disordered" evidence="1">
    <location>
        <begin position="159"/>
        <end position="190"/>
    </location>
</feature>
<evidence type="ECO:0000256" key="1">
    <source>
        <dbReference type="SAM" id="MobiDB-lite"/>
    </source>
</evidence>
<feature type="compositionally biased region" description="Polar residues" evidence="1">
    <location>
        <begin position="288"/>
        <end position="300"/>
    </location>
</feature>
<feature type="compositionally biased region" description="Low complexity" evidence="1">
    <location>
        <begin position="261"/>
        <end position="276"/>
    </location>
</feature>
<feature type="compositionally biased region" description="Polar residues" evidence="1">
    <location>
        <begin position="727"/>
        <end position="736"/>
    </location>
</feature>
<feature type="compositionally biased region" description="Low complexity" evidence="1">
    <location>
        <begin position="890"/>
        <end position="907"/>
    </location>
</feature>
<gene>
    <name evidence="2" type="ORF">TEOVI_000522300</name>
</gene>
<sequence length="956" mass="102814">MDVAALRRLQHRMEARGRAAQSCVVNCDYSRPHCTCVPRHQHDEGGGRDDTEVATASNHINKQGNNGNSSIVTLSGAARSWLVQRLEDIEVDITGGAAQHSRAVPCCCSCCQGYHHSYHEPKEGSNVYAGCLNGKGSEKGQAATPSVSEVRADCIQQQADGSPTVADGRINSSSPAPRTYDVPTLRGTQNVLKPAKSSKLLHALLRNAQMVAVPAKAREWENDPESEPDTPSRSAGSTLESAKRVFRERKRAATVPKTHSATESTRTSAMRTRSSSLLPTDRQHRTATETATEGYSQPPSLTVYPHVNREVSQRPVGVSPRDAATDTSPLKSVVERSVQCTPLVTSASTQRALALSVAIQTEDVADPSRSFPKGSSGSLAGKQLQQSSSTSTNGPATLSAEVTSPTSRSGASESHEQGSAGRYVSNTKATTATMEPSPTEVINALREKLLLEKADAYVRLLEQQVSGELHTKGRVEEEEAHARSHNQERILSLLSRLHQEDREIMEALYDAVNEKETLEQARSLVASSLPVSSPSVSASASVPPPGQSFGDVSQESMQTSARPVYGKNSFPEEVLAAYEQCSAEPSPHPKPPAGMTPLTTAGSPQTEVSQGSMRAWVDRYFSDSLDPQHRALLHHVLLSREAEVRRAEAAESQCRKLKSRLCTADAPSLMLTEGSGKHESQKLSVPAVSGGNEEESKVPDLRRDGSGIKSSELSCSMPPPAPPRTENLPSRGNDQAVNACGANPSATSSSPSRAVNEEELQRWKSRCDAIEQQHRASVHRLAELQTYIEQLRRDAHQAVVKVATAGTVTVPTAPNLPTTTLPQPNESTVQMSSVRDMWSPGSGPTRGVSDTLSFTQPPSSTCQPHSTVAPLSTFERPSKPATEMGPLSGVTPPTSLYPTSVPTTTTVQTSTGNREAALQMLREELDAECSRFADESRRWQQFVETQRISLQKGKGG</sequence>
<feature type="region of interest" description="Disordered" evidence="1">
    <location>
        <begin position="671"/>
        <end position="758"/>
    </location>
</feature>
<feature type="region of interest" description="Disordered" evidence="1">
    <location>
        <begin position="216"/>
        <end position="303"/>
    </location>
</feature>
<feature type="compositionally biased region" description="Low complexity" evidence="1">
    <location>
        <begin position="813"/>
        <end position="825"/>
    </location>
</feature>
<dbReference type="VEuPathDB" id="TriTrypDB:TEOVI_000522300"/>
<dbReference type="GeneID" id="92379163"/>
<accession>A0A1G4I0I0</accession>
<feature type="compositionally biased region" description="Low complexity" evidence="1">
    <location>
        <begin position="532"/>
        <end position="541"/>
    </location>
</feature>
<feature type="compositionally biased region" description="Polar residues" evidence="1">
    <location>
        <begin position="229"/>
        <end position="240"/>
    </location>
</feature>
<feature type="region of interest" description="Disordered" evidence="1">
    <location>
        <begin position="813"/>
        <end position="907"/>
    </location>
</feature>
<dbReference type="RefSeq" id="XP_067076811.1">
    <property type="nucleotide sequence ID" value="XM_067220710.1"/>
</dbReference>
<proteinExistence type="predicted"/>
<feature type="region of interest" description="Disordered" evidence="1">
    <location>
        <begin position="364"/>
        <end position="439"/>
    </location>
</feature>
<protein>
    <submittedName>
        <fullName evidence="2">Uncharacterized protein</fullName>
    </submittedName>
</protein>
<dbReference type="Proteomes" id="UP000195570">
    <property type="component" value="Unassembled WGS sequence"/>
</dbReference>
<feature type="compositionally biased region" description="Polar residues" evidence="1">
    <location>
        <begin position="848"/>
        <end position="870"/>
    </location>
</feature>
<feature type="compositionally biased region" description="Polar residues" evidence="1">
    <location>
        <begin position="744"/>
        <end position="753"/>
    </location>
</feature>
<feature type="compositionally biased region" description="Polar residues" evidence="1">
    <location>
        <begin position="424"/>
        <end position="436"/>
    </location>
</feature>
<comment type="caution">
    <text evidence="2">The sequence shown here is derived from an EMBL/GenBank/DDBJ whole genome shotgun (WGS) entry which is preliminary data.</text>
</comment>
<evidence type="ECO:0000313" key="2">
    <source>
        <dbReference type="EMBL" id="SCU65165.1"/>
    </source>
</evidence>
<reference evidence="2" key="1">
    <citation type="submission" date="2016-09" db="EMBL/GenBank/DDBJ databases">
        <authorList>
            <person name="Hebert L."/>
            <person name="Moumen B."/>
        </authorList>
    </citation>
    <scope>NUCLEOTIDE SEQUENCE [LARGE SCALE GENOMIC DNA]</scope>
    <source>
        <strain evidence="2">OVI</strain>
    </source>
</reference>